<keyword evidence="1" id="KW-0378">Hydrolase</keyword>
<dbReference type="Proteomes" id="UP000790377">
    <property type="component" value="Unassembled WGS sequence"/>
</dbReference>
<organism evidence="1 2">
    <name type="scientific">Hygrophoropsis aurantiaca</name>
    <dbReference type="NCBI Taxonomy" id="72124"/>
    <lineage>
        <taxon>Eukaryota</taxon>
        <taxon>Fungi</taxon>
        <taxon>Dikarya</taxon>
        <taxon>Basidiomycota</taxon>
        <taxon>Agaricomycotina</taxon>
        <taxon>Agaricomycetes</taxon>
        <taxon>Agaricomycetidae</taxon>
        <taxon>Boletales</taxon>
        <taxon>Coniophorineae</taxon>
        <taxon>Hygrophoropsidaceae</taxon>
        <taxon>Hygrophoropsis</taxon>
    </lineage>
</organism>
<evidence type="ECO:0000313" key="1">
    <source>
        <dbReference type="EMBL" id="KAH7903333.1"/>
    </source>
</evidence>
<proteinExistence type="predicted"/>
<evidence type="ECO:0000313" key="2">
    <source>
        <dbReference type="Proteomes" id="UP000790377"/>
    </source>
</evidence>
<protein>
    <submittedName>
        <fullName evidence="1">P-loop containing nucleoside triphosphate hydrolase protein</fullName>
    </submittedName>
</protein>
<dbReference type="EMBL" id="MU269043">
    <property type="protein sequence ID" value="KAH7903333.1"/>
    <property type="molecule type" value="Genomic_DNA"/>
</dbReference>
<reference evidence="1" key="1">
    <citation type="journal article" date="2021" name="New Phytol.">
        <title>Evolutionary innovations through gain and loss of genes in the ectomycorrhizal Boletales.</title>
        <authorList>
            <person name="Wu G."/>
            <person name="Miyauchi S."/>
            <person name="Morin E."/>
            <person name="Kuo A."/>
            <person name="Drula E."/>
            <person name="Varga T."/>
            <person name="Kohler A."/>
            <person name="Feng B."/>
            <person name="Cao Y."/>
            <person name="Lipzen A."/>
            <person name="Daum C."/>
            <person name="Hundley H."/>
            <person name="Pangilinan J."/>
            <person name="Johnson J."/>
            <person name="Barry K."/>
            <person name="LaButti K."/>
            <person name="Ng V."/>
            <person name="Ahrendt S."/>
            <person name="Min B."/>
            <person name="Choi I.G."/>
            <person name="Park H."/>
            <person name="Plett J.M."/>
            <person name="Magnuson J."/>
            <person name="Spatafora J.W."/>
            <person name="Nagy L.G."/>
            <person name="Henrissat B."/>
            <person name="Grigoriev I.V."/>
            <person name="Yang Z.L."/>
            <person name="Xu J."/>
            <person name="Martin F.M."/>
        </authorList>
    </citation>
    <scope>NUCLEOTIDE SEQUENCE</scope>
    <source>
        <strain evidence="1">ATCC 28755</strain>
    </source>
</reference>
<accession>A0ACB7ZRE8</accession>
<feature type="non-terminal residue" evidence="1">
    <location>
        <position position="1"/>
    </location>
</feature>
<keyword evidence="2" id="KW-1185">Reference proteome</keyword>
<gene>
    <name evidence="1" type="ORF">BJ138DRAFT_1020813</name>
</gene>
<name>A0ACB7ZRE8_9AGAM</name>
<comment type="caution">
    <text evidence="1">The sequence shown here is derived from an EMBL/GenBank/DDBJ whole genome shotgun (WGS) entry which is preliminary data.</text>
</comment>
<sequence>SRQLSSFAKNLLHNIKLRVLCASRANMPTAPIRSRTASKMASDFSNMQGSGEFEISKAGKARPIDVLVGTPMKVLEMARGKGWNWEDRDRKRRLAEDPDSLDEMSTEANKTKAVRKYWVDEPEMGLANIDWVVVDEADVLFDPDFQQSTRMLLADIAAARGHPVSFTPDTPLLPTSPESLPQTAAFNYPFNLILTSATIPSSLASYLDTYHPTLTRLASPNLHHLPKTLKTEYAGWTGGNRNADIERRVRRVWSEDALNCAKMGLPVDLSKVLVFCNRRSKVEDLSAYLSEKGIKNVALTGTADGRKRGSNHHLDGFLRVKESQMTSSTSSSPNSDTSPVPHRSADPKENPHVMITTSLLSRGLDFSPDIRHVFIVDEPRNMIDFLHRAGRSGRAGQEGKVVVFGRTKGRGSGRTESVKKRVGALVA</sequence>